<organism evidence="1 2">
    <name type="scientific">Acetatifactor muris</name>
    <dbReference type="NCBI Taxonomy" id="879566"/>
    <lineage>
        <taxon>Bacteria</taxon>
        <taxon>Bacillati</taxon>
        <taxon>Bacillota</taxon>
        <taxon>Clostridia</taxon>
        <taxon>Lachnospirales</taxon>
        <taxon>Lachnospiraceae</taxon>
        <taxon>Acetatifactor</taxon>
    </lineage>
</organism>
<dbReference type="RefSeq" id="WP_103241035.1">
    <property type="nucleotide sequence ID" value="NZ_JANJZD010000024.1"/>
</dbReference>
<keyword evidence="2" id="KW-1185">Reference proteome</keyword>
<evidence type="ECO:0008006" key="3">
    <source>
        <dbReference type="Google" id="ProtNLM"/>
    </source>
</evidence>
<dbReference type="Proteomes" id="UP000236311">
    <property type="component" value="Unassembled WGS sequence"/>
</dbReference>
<name>A0A2K4ZKK9_9FIRM</name>
<dbReference type="EMBL" id="OFSM01000021">
    <property type="protein sequence ID" value="SOY31023.1"/>
    <property type="molecule type" value="Genomic_DNA"/>
</dbReference>
<sequence length="158" mass="17580">MKDYTNNTPIFSEALKITETSDPAHADIVNTAPIQVFQNTLCNRQSIEQLKQSAVSTEDYNPEVSYQVGDYCLYQNTLYKCVQETTGEWNPICWQQTSALGEIEGLRGTIVQQEAVISSLEEMLVTGNVISDLVTGDGDRFVSVNGDGFKALKKIQFK</sequence>
<dbReference type="OrthoDB" id="2061201at2"/>
<protein>
    <recommendedName>
        <fullName evidence="3">Carbohydrate binding domain protein</fullName>
    </recommendedName>
</protein>
<reference evidence="1 2" key="1">
    <citation type="submission" date="2018-01" db="EMBL/GenBank/DDBJ databases">
        <authorList>
            <person name="Gaut B.S."/>
            <person name="Morton B.R."/>
            <person name="Clegg M.T."/>
            <person name="Duvall M.R."/>
        </authorList>
    </citation>
    <scope>NUCLEOTIDE SEQUENCE [LARGE SCALE GENOMIC DNA]</scope>
    <source>
        <strain evidence="1">GP69</strain>
    </source>
</reference>
<accession>A0A2K4ZKK9</accession>
<evidence type="ECO:0000313" key="1">
    <source>
        <dbReference type="EMBL" id="SOY31023.1"/>
    </source>
</evidence>
<gene>
    <name evidence="1" type="ORF">AMURIS_03757</name>
</gene>
<proteinExistence type="predicted"/>
<evidence type="ECO:0000313" key="2">
    <source>
        <dbReference type="Proteomes" id="UP000236311"/>
    </source>
</evidence>
<dbReference type="Gene3D" id="2.10.10.90">
    <property type="match status" value="1"/>
</dbReference>
<dbReference type="AlphaFoldDB" id="A0A2K4ZKK9"/>